<dbReference type="Pfam" id="PF00069">
    <property type="entry name" value="Pkinase"/>
    <property type="match status" value="1"/>
</dbReference>
<dbReference type="PROSITE" id="PS50011">
    <property type="entry name" value="PROTEIN_KINASE_DOM"/>
    <property type="match status" value="1"/>
</dbReference>
<dbReference type="SUPFAM" id="SSF56112">
    <property type="entry name" value="Protein kinase-like (PK-like)"/>
    <property type="match status" value="1"/>
</dbReference>
<dbReference type="InterPro" id="IPR011009">
    <property type="entry name" value="Kinase-like_dom_sf"/>
</dbReference>
<dbReference type="EMBL" id="JALLAZ020000381">
    <property type="protein sequence ID" value="KAL3796629.1"/>
    <property type="molecule type" value="Genomic_DNA"/>
</dbReference>
<comment type="caution">
    <text evidence="3">The sequence shown here is derived from an EMBL/GenBank/DDBJ whole genome shotgun (WGS) entry which is preliminary data.</text>
</comment>
<dbReference type="Gene3D" id="1.10.510.10">
    <property type="entry name" value="Transferase(Phosphotransferase) domain 1"/>
    <property type="match status" value="1"/>
</dbReference>
<gene>
    <name evidence="3" type="ORF">ACHAW5_004040</name>
</gene>
<evidence type="ECO:0000313" key="3">
    <source>
        <dbReference type="EMBL" id="KAL3796629.1"/>
    </source>
</evidence>
<organism evidence="3 4">
    <name type="scientific">Stephanodiscus triporus</name>
    <dbReference type="NCBI Taxonomy" id="2934178"/>
    <lineage>
        <taxon>Eukaryota</taxon>
        <taxon>Sar</taxon>
        <taxon>Stramenopiles</taxon>
        <taxon>Ochrophyta</taxon>
        <taxon>Bacillariophyta</taxon>
        <taxon>Coscinodiscophyceae</taxon>
        <taxon>Thalassiosirophycidae</taxon>
        <taxon>Stephanodiscales</taxon>
        <taxon>Stephanodiscaceae</taxon>
        <taxon>Stephanodiscus</taxon>
    </lineage>
</organism>
<dbReference type="Proteomes" id="UP001530315">
    <property type="component" value="Unassembled WGS sequence"/>
</dbReference>
<dbReference type="InterPro" id="IPR050167">
    <property type="entry name" value="Ser_Thr_protein_kinase"/>
</dbReference>
<feature type="region of interest" description="Disordered" evidence="1">
    <location>
        <begin position="1"/>
        <end position="21"/>
    </location>
</feature>
<dbReference type="PANTHER" id="PTHR23257:SF958">
    <property type="entry name" value="SERINE_THREONINE-PROTEIN KINASE WNK4"/>
    <property type="match status" value="1"/>
</dbReference>
<reference evidence="3 4" key="1">
    <citation type="submission" date="2024-10" db="EMBL/GenBank/DDBJ databases">
        <title>Updated reference genomes for cyclostephanoid diatoms.</title>
        <authorList>
            <person name="Roberts W.R."/>
            <person name="Alverson A.J."/>
        </authorList>
    </citation>
    <scope>NUCLEOTIDE SEQUENCE [LARGE SCALE GENOMIC DNA]</scope>
    <source>
        <strain evidence="3 4">AJA276-08</strain>
    </source>
</reference>
<dbReference type="PANTHER" id="PTHR23257">
    <property type="entry name" value="SERINE-THREONINE PROTEIN KINASE"/>
    <property type="match status" value="1"/>
</dbReference>
<evidence type="ECO:0000256" key="1">
    <source>
        <dbReference type="SAM" id="MobiDB-lite"/>
    </source>
</evidence>
<dbReference type="InterPro" id="IPR000719">
    <property type="entry name" value="Prot_kinase_dom"/>
</dbReference>
<evidence type="ECO:0000259" key="2">
    <source>
        <dbReference type="PROSITE" id="PS50011"/>
    </source>
</evidence>
<dbReference type="Gene3D" id="3.30.200.20">
    <property type="entry name" value="Phosphorylase Kinase, domain 1"/>
    <property type="match status" value="1"/>
</dbReference>
<proteinExistence type="predicted"/>
<feature type="domain" description="Protein kinase" evidence="2">
    <location>
        <begin position="56"/>
        <end position="502"/>
    </location>
</feature>
<accession>A0ABD3Q7Z1</accession>
<dbReference type="SMART" id="SM00220">
    <property type="entry name" value="S_TKc"/>
    <property type="match status" value="1"/>
</dbReference>
<protein>
    <recommendedName>
        <fullName evidence="2">Protein kinase domain-containing protein</fullName>
    </recommendedName>
</protein>
<evidence type="ECO:0000313" key="4">
    <source>
        <dbReference type="Proteomes" id="UP001530315"/>
    </source>
</evidence>
<keyword evidence="4" id="KW-1185">Reference proteome</keyword>
<dbReference type="AlphaFoldDB" id="A0ABD3Q7Z1"/>
<name>A0ABD3Q7Z1_9STRA</name>
<sequence length="510" mass="57898">MMVSGANLSPPRPQPPHSPDELKFAKRSLEKMIRDSHFFPLQDVNNRVQTIVESGIDYGSIVGKGGFCEVRSVVLKNCSCGDRRRCDPFDTTPHQYAMKYLSPTKTTSSKVFQRGVADLAMEACFLSLLCHDNIIGLHYVSEGSLEENYNCVSHHIQDQGNDEIYLDGNGNLQLRRRSPPPSSCNHLFGYFLLLDPLHETLANRIEKTYIPQSLLHDPLISGTSNAVSTPSPFHLWDRIRHKNNPQTLAGNCNPNARFHLAQRLEIATCISSALAYLHDKCRIIYRDVKPDNIGFYRRPYPQCSCGYQKAHGNRDGCSCFDEVTKLFDFGLAKELKPKHRKSHPAYPDLDTYKLTGCTGSRRYMAPEVCFSDPYNEKADVYSFGILLYQVASLVTPFDGFSMDKHERYVLREGHRPDVKFSRNSFTGKKSSTPMQQCQTTLSLDAGVDEIEKKNRLLASRTTQHWPTDLPLLMEECWDCNMRCRPAMKVVTSRLQRLTDALIPEKISRSS</sequence>